<evidence type="ECO:0000256" key="2">
    <source>
        <dbReference type="ARBA" id="ARBA00010617"/>
    </source>
</evidence>
<gene>
    <name evidence="11" type="ORF">Acr_15g0015150</name>
</gene>
<reference evidence="11 12" key="1">
    <citation type="submission" date="2019-07" db="EMBL/GenBank/DDBJ databases">
        <title>De Novo Assembly of kiwifruit Actinidia rufa.</title>
        <authorList>
            <person name="Sugita-Konishi S."/>
            <person name="Sato K."/>
            <person name="Mori E."/>
            <person name="Abe Y."/>
            <person name="Kisaki G."/>
            <person name="Hamano K."/>
            <person name="Suezawa K."/>
            <person name="Otani M."/>
            <person name="Fukuda T."/>
            <person name="Manabe T."/>
            <person name="Gomi K."/>
            <person name="Tabuchi M."/>
            <person name="Akimitsu K."/>
            <person name="Kataoka I."/>
        </authorList>
    </citation>
    <scope>NUCLEOTIDE SEQUENCE [LARGE SCALE GENOMIC DNA]</scope>
    <source>
        <strain evidence="12">cv. Fuchu</strain>
    </source>
</reference>
<dbReference type="InterPro" id="IPR001128">
    <property type="entry name" value="Cyt_P450"/>
</dbReference>
<keyword evidence="10" id="KW-0472">Membrane</keyword>
<evidence type="ECO:0000256" key="1">
    <source>
        <dbReference type="ARBA" id="ARBA00004370"/>
    </source>
</evidence>
<keyword evidence="5" id="KW-0479">Metal-binding</keyword>
<keyword evidence="7" id="KW-0560">Oxidoreductase</keyword>
<keyword evidence="12" id="KW-1185">Reference proteome</keyword>
<keyword evidence="3" id="KW-0349">Heme</keyword>
<keyword evidence="6" id="KW-1133">Transmembrane helix</keyword>
<dbReference type="OrthoDB" id="1470350at2759"/>
<dbReference type="InterPro" id="IPR050665">
    <property type="entry name" value="Cytochrome_P450_Monooxygen"/>
</dbReference>
<dbReference type="Pfam" id="PF00067">
    <property type="entry name" value="p450"/>
    <property type="match status" value="1"/>
</dbReference>
<dbReference type="GO" id="GO:0004497">
    <property type="term" value="F:monooxygenase activity"/>
    <property type="evidence" value="ECO:0007669"/>
    <property type="project" value="UniProtKB-KW"/>
</dbReference>
<evidence type="ECO:0000256" key="5">
    <source>
        <dbReference type="ARBA" id="ARBA00022723"/>
    </source>
</evidence>
<evidence type="ECO:0000256" key="3">
    <source>
        <dbReference type="ARBA" id="ARBA00022617"/>
    </source>
</evidence>
<evidence type="ECO:0000256" key="10">
    <source>
        <dbReference type="ARBA" id="ARBA00023136"/>
    </source>
</evidence>
<dbReference type="EMBL" id="BJWL01000015">
    <property type="protein sequence ID" value="GFZ02907.1"/>
    <property type="molecule type" value="Genomic_DNA"/>
</dbReference>
<evidence type="ECO:0000256" key="8">
    <source>
        <dbReference type="ARBA" id="ARBA00023004"/>
    </source>
</evidence>
<dbReference type="SUPFAM" id="SSF48264">
    <property type="entry name" value="Cytochrome P450"/>
    <property type="match status" value="1"/>
</dbReference>
<dbReference type="AlphaFoldDB" id="A0A7J0FWR2"/>
<protein>
    <submittedName>
        <fullName evidence="11">Cytochrome P450, family 714, subfamily A, polypeptide 1</fullName>
    </submittedName>
</protein>
<evidence type="ECO:0000256" key="4">
    <source>
        <dbReference type="ARBA" id="ARBA00022692"/>
    </source>
</evidence>
<dbReference type="GO" id="GO:0005506">
    <property type="term" value="F:iron ion binding"/>
    <property type="evidence" value="ECO:0007669"/>
    <property type="project" value="InterPro"/>
</dbReference>
<accession>A0A7J0FWR2</accession>
<dbReference type="InterPro" id="IPR036396">
    <property type="entry name" value="Cyt_P450_sf"/>
</dbReference>
<comment type="caution">
    <text evidence="11">The sequence shown here is derived from an EMBL/GenBank/DDBJ whole genome shotgun (WGS) entry which is preliminary data.</text>
</comment>
<dbReference type="PANTHER" id="PTHR24282:SF260">
    <property type="entry name" value="CYTOCHROME P450 714C2-LIKE"/>
    <property type="match status" value="1"/>
</dbReference>
<dbReference type="GO" id="GO:0016020">
    <property type="term" value="C:membrane"/>
    <property type="evidence" value="ECO:0007669"/>
    <property type="project" value="UniProtKB-SubCell"/>
</dbReference>
<dbReference type="Proteomes" id="UP000585474">
    <property type="component" value="Unassembled WGS sequence"/>
</dbReference>
<evidence type="ECO:0000313" key="11">
    <source>
        <dbReference type="EMBL" id="GFZ02907.1"/>
    </source>
</evidence>
<dbReference type="GO" id="GO:0020037">
    <property type="term" value="F:heme binding"/>
    <property type="evidence" value="ECO:0007669"/>
    <property type="project" value="InterPro"/>
</dbReference>
<keyword evidence="9" id="KW-0503">Monooxygenase</keyword>
<evidence type="ECO:0000256" key="9">
    <source>
        <dbReference type="ARBA" id="ARBA00023033"/>
    </source>
</evidence>
<comment type="similarity">
    <text evidence="2">Belongs to the cytochrome P450 family.</text>
</comment>
<name>A0A7J0FWR2_9ERIC</name>
<dbReference type="Gene3D" id="1.10.630.10">
    <property type="entry name" value="Cytochrome P450"/>
    <property type="match status" value="1"/>
</dbReference>
<evidence type="ECO:0000313" key="12">
    <source>
        <dbReference type="Proteomes" id="UP000585474"/>
    </source>
</evidence>
<keyword evidence="4" id="KW-0812">Transmembrane</keyword>
<evidence type="ECO:0000256" key="6">
    <source>
        <dbReference type="ARBA" id="ARBA00022989"/>
    </source>
</evidence>
<dbReference type="PANTHER" id="PTHR24282">
    <property type="entry name" value="CYTOCHROME P450 FAMILY MEMBER"/>
    <property type="match status" value="1"/>
</dbReference>
<sequence>MILEAAKSYGDNGGPPQDIASNKFIVDNCKNIYFAALSRHHANYGDSRDIAPLPSSSVCVFVVRETLEDVNFRGIQIPKGINLQILVPLLHQHPDLWGPDVSQFKPESSTGLHAVWGCPSHLCRPTLCHGRIKGDSISLILSRFSFSLSPEYRHSPVFRLVIEPEHGVTLRVRRVCPLFA</sequence>
<keyword evidence="8" id="KW-0408">Iron</keyword>
<dbReference type="GO" id="GO:0016705">
    <property type="term" value="F:oxidoreductase activity, acting on paired donors, with incorporation or reduction of molecular oxygen"/>
    <property type="evidence" value="ECO:0007669"/>
    <property type="project" value="InterPro"/>
</dbReference>
<evidence type="ECO:0000256" key="7">
    <source>
        <dbReference type="ARBA" id="ARBA00023002"/>
    </source>
</evidence>
<proteinExistence type="inferred from homology"/>
<organism evidence="11 12">
    <name type="scientific">Actinidia rufa</name>
    <dbReference type="NCBI Taxonomy" id="165716"/>
    <lineage>
        <taxon>Eukaryota</taxon>
        <taxon>Viridiplantae</taxon>
        <taxon>Streptophyta</taxon>
        <taxon>Embryophyta</taxon>
        <taxon>Tracheophyta</taxon>
        <taxon>Spermatophyta</taxon>
        <taxon>Magnoliopsida</taxon>
        <taxon>eudicotyledons</taxon>
        <taxon>Gunneridae</taxon>
        <taxon>Pentapetalae</taxon>
        <taxon>asterids</taxon>
        <taxon>Ericales</taxon>
        <taxon>Actinidiaceae</taxon>
        <taxon>Actinidia</taxon>
    </lineage>
</organism>
<comment type="subcellular location">
    <subcellularLocation>
        <location evidence="1">Membrane</location>
    </subcellularLocation>
</comment>